<dbReference type="Pfam" id="PF21082">
    <property type="entry name" value="MS_channel_3rd"/>
    <property type="match status" value="1"/>
</dbReference>
<dbReference type="GO" id="GO:0008381">
    <property type="term" value="F:mechanosensitive monoatomic ion channel activity"/>
    <property type="evidence" value="ECO:0007669"/>
    <property type="project" value="InterPro"/>
</dbReference>
<dbReference type="Gene3D" id="2.30.30.60">
    <property type="match status" value="1"/>
</dbReference>
<name>V5WNG0_9SPIO</name>
<dbReference type="InterPro" id="IPR023408">
    <property type="entry name" value="MscS_beta-dom_sf"/>
</dbReference>
<keyword evidence="3" id="KW-1003">Cell membrane</keyword>
<dbReference type="OrthoDB" id="9809206at2"/>
<evidence type="ECO:0000256" key="6">
    <source>
        <dbReference type="ARBA" id="ARBA00023136"/>
    </source>
</evidence>
<feature type="transmembrane region" description="Helical" evidence="7">
    <location>
        <begin position="84"/>
        <end position="108"/>
    </location>
</feature>
<comment type="subcellular location">
    <subcellularLocation>
        <location evidence="1">Cell membrane</location>
        <topology evidence="1">Multi-pass membrane protein</topology>
    </subcellularLocation>
</comment>
<evidence type="ECO:0000259" key="9">
    <source>
        <dbReference type="Pfam" id="PF21082"/>
    </source>
</evidence>
<protein>
    <submittedName>
        <fullName evidence="11">Potassium efflux system KefA protein / Small-conductance mechanosensitive channel</fullName>
    </submittedName>
</protein>
<dbReference type="PATRIC" id="fig|1307761.3.peg.3442"/>
<evidence type="ECO:0000313" key="12">
    <source>
        <dbReference type="Proteomes" id="UP000018680"/>
    </source>
</evidence>
<proteinExistence type="inferred from homology"/>
<dbReference type="PANTHER" id="PTHR30221">
    <property type="entry name" value="SMALL-CONDUCTANCE MECHANOSENSITIVE CHANNEL"/>
    <property type="match status" value="1"/>
</dbReference>
<dbReference type="KEGG" id="slr:L21SP2_3453"/>
<dbReference type="SUPFAM" id="SSF82861">
    <property type="entry name" value="Mechanosensitive channel protein MscS (YggB), transmembrane region"/>
    <property type="match status" value="1"/>
</dbReference>
<dbReference type="EMBL" id="CP006939">
    <property type="protein sequence ID" value="AHC16789.1"/>
    <property type="molecule type" value="Genomic_DNA"/>
</dbReference>
<evidence type="ECO:0000259" key="8">
    <source>
        <dbReference type="Pfam" id="PF00924"/>
    </source>
</evidence>
<keyword evidence="12" id="KW-1185">Reference proteome</keyword>
<organism evidence="11 12">
    <name type="scientific">Salinispira pacifica</name>
    <dbReference type="NCBI Taxonomy" id="1307761"/>
    <lineage>
        <taxon>Bacteria</taxon>
        <taxon>Pseudomonadati</taxon>
        <taxon>Spirochaetota</taxon>
        <taxon>Spirochaetia</taxon>
        <taxon>Spirochaetales</taxon>
        <taxon>Spirochaetaceae</taxon>
        <taxon>Salinispira</taxon>
    </lineage>
</organism>
<feature type="transmembrane region" description="Helical" evidence="7">
    <location>
        <begin position="20"/>
        <end position="41"/>
    </location>
</feature>
<feature type="domain" description="Mechanosensitive ion channel MscS C-terminal" evidence="9">
    <location>
        <begin position="182"/>
        <end position="257"/>
    </location>
</feature>
<dbReference type="PANTHER" id="PTHR30221:SF1">
    <property type="entry name" value="SMALL-CONDUCTANCE MECHANOSENSITIVE CHANNEL"/>
    <property type="match status" value="1"/>
</dbReference>
<dbReference type="InterPro" id="IPR006685">
    <property type="entry name" value="MscS_channel_2nd"/>
</dbReference>
<dbReference type="AlphaFoldDB" id="V5WNG0"/>
<dbReference type="InterPro" id="IPR011014">
    <property type="entry name" value="MscS_channel_TM-2"/>
</dbReference>
<feature type="transmembrane region" description="Helical" evidence="7">
    <location>
        <begin position="61"/>
        <end position="78"/>
    </location>
</feature>
<feature type="domain" description="Mechanosensitive ion channel MscS" evidence="8">
    <location>
        <begin position="102"/>
        <end position="169"/>
    </location>
</feature>
<dbReference type="HOGENOM" id="CLU_037945_1_0_12"/>
<dbReference type="InterPro" id="IPR011066">
    <property type="entry name" value="MscS_channel_C_sf"/>
</dbReference>
<dbReference type="InterPro" id="IPR045275">
    <property type="entry name" value="MscS_archaea/bacteria_type"/>
</dbReference>
<comment type="similarity">
    <text evidence="2">Belongs to the MscS (TC 1.A.23) family.</text>
</comment>
<dbReference type="SUPFAM" id="SSF50182">
    <property type="entry name" value="Sm-like ribonucleoproteins"/>
    <property type="match status" value="1"/>
</dbReference>
<keyword evidence="6 7" id="KW-0472">Membrane</keyword>
<dbReference type="Gene3D" id="1.10.287.1260">
    <property type="match status" value="1"/>
</dbReference>
<gene>
    <name evidence="11" type="ORF">L21SP2_3453</name>
</gene>
<dbReference type="RefSeq" id="WP_024269677.1">
    <property type="nucleotide sequence ID" value="NC_023035.1"/>
</dbReference>
<evidence type="ECO:0000256" key="7">
    <source>
        <dbReference type="SAM" id="Phobius"/>
    </source>
</evidence>
<evidence type="ECO:0000256" key="2">
    <source>
        <dbReference type="ARBA" id="ARBA00008017"/>
    </source>
</evidence>
<evidence type="ECO:0000256" key="1">
    <source>
        <dbReference type="ARBA" id="ARBA00004651"/>
    </source>
</evidence>
<dbReference type="Proteomes" id="UP000018680">
    <property type="component" value="Chromosome"/>
</dbReference>
<evidence type="ECO:0000313" key="11">
    <source>
        <dbReference type="EMBL" id="AHC16789.1"/>
    </source>
</evidence>
<reference evidence="11 12" key="1">
    <citation type="journal article" date="2015" name="Stand. Genomic Sci.">
        <title>Complete genome sequence and description of Salinispira pacifica gen. nov., sp. nov., a novel spirochaete isolated form a hypersaline microbial mat.</title>
        <authorList>
            <person name="Ben Hania W."/>
            <person name="Joseph M."/>
            <person name="Schumann P."/>
            <person name="Bunk B."/>
            <person name="Fiebig A."/>
            <person name="Sproer C."/>
            <person name="Klenk H.P."/>
            <person name="Fardeau M.L."/>
            <person name="Spring S."/>
        </authorList>
    </citation>
    <scope>NUCLEOTIDE SEQUENCE [LARGE SCALE GENOMIC DNA]</scope>
    <source>
        <strain evidence="11 12">L21-RPul-D2</strain>
    </source>
</reference>
<keyword evidence="5 7" id="KW-1133">Transmembrane helix</keyword>
<evidence type="ECO:0000259" key="10">
    <source>
        <dbReference type="Pfam" id="PF21088"/>
    </source>
</evidence>
<dbReference type="Pfam" id="PF00924">
    <property type="entry name" value="MS_channel_2nd"/>
    <property type="match status" value="1"/>
</dbReference>
<dbReference type="InterPro" id="IPR049278">
    <property type="entry name" value="MS_channel_C"/>
</dbReference>
<dbReference type="InterPro" id="IPR049142">
    <property type="entry name" value="MS_channel_1st"/>
</dbReference>
<dbReference type="SUPFAM" id="SSF82689">
    <property type="entry name" value="Mechanosensitive channel protein MscS (YggB), C-terminal domain"/>
    <property type="match status" value="1"/>
</dbReference>
<dbReference type="Pfam" id="PF21088">
    <property type="entry name" value="MS_channel_1st"/>
    <property type="match status" value="1"/>
</dbReference>
<evidence type="ECO:0000256" key="5">
    <source>
        <dbReference type="ARBA" id="ARBA00022989"/>
    </source>
</evidence>
<dbReference type="Gene3D" id="3.30.70.100">
    <property type="match status" value="1"/>
</dbReference>
<feature type="domain" description="Mechanosensitive ion channel transmembrane helices 2/3" evidence="10">
    <location>
        <begin position="60"/>
        <end position="101"/>
    </location>
</feature>
<accession>V5WNG0</accession>
<dbReference type="GO" id="GO:0005886">
    <property type="term" value="C:plasma membrane"/>
    <property type="evidence" value="ECO:0007669"/>
    <property type="project" value="UniProtKB-SubCell"/>
</dbReference>
<evidence type="ECO:0000256" key="4">
    <source>
        <dbReference type="ARBA" id="ARBA00022692"/>
    </source>
</evidence>
<dbReference type="InterPro" id="IPR010920">
    <property type="entry name" value="LSM_dom_sf"/>
</dbReference>
<dbReference type="eggNOG" id="COG0668">
    <property type="taxonomic scope" value="Bacteria"/>
</dbReference>
<dbReference type="STRING" id="1307761.L21SP2_3453"/>
<sequence length="278" mass="31361">MESIVKDLQNFFTQGEKLETLIRVGLILFIGFVILNIIKSLIVKSIRQKASSQTVMITRKLIFYSGAFIILFMALREAGLDLNILLGTAGVAGIAIGFASQTSVSNIISGVFLMSEKTLEVDDIIQVGDKTGIVMSIDLLSVKIRTFSNTLIRIPNEKLINSEVTNITRFPIRRLDINLLIHFDENITRIKDLLLDLAEKNSFCLSNPEPLFVNNGYGEHGINIFFGVWFEKQDFLKLKNSILQEIQERFQEHGVHIPRQSLELYTRETGNDPIRSGT</sequence>
<keyword evidence="4 7" id="KW-0812">Transmembrane</keyword>
<evidence type="ECO:0000256" key="3">
    <source>
        <dbReference type="ARBA" id="ARBA00022475"/>
    </source>
</evidence>